<accession>A0ACB8YI89</accession>
<keyword evidence="2" id="KW-1185">Reference proteome</keyword>
<protein>
    <submittedName>
        <fullName evidence="1">Uncharacterized protein</fullName>
    </submittedName>
</protein>
<reference evidence="2" key="1">
    <citation type="journal article" date="2022" name="Mol. Ecol. Resour.">
        <title>The genomes of chicory, endive, great burdock and yacon provide insights into Asteraceae palaeo-polyploidization history and plant inulin production.</title>
        <authorList>
            <person name="Fan W."/>
            <person name="Wang S."/>
            <person name="Wang H."/>
            <person name="Wang A."/>
            <person name="Jiang F."/>
            <person name="Liu H."/>
            <person name="Zhao H."/>
            <person name="Xu D."/>
            <person name="Zhang Y."/>
        </authorList>
    </citation>
    <scope>NUCLEOTIDE SEQUENCE [LARGE SCALE GENOMIC DNA]</scope>
    <source>
        <strain evidence="2">cv. Niubang</strain>
    </source>
</reference>
<reference evidence="1 2" key="2">
    <citation type="journal article" date="2022" name="Mol. Ecol. Resour.">
        <title>The genomes of chicory, endive, great burdock and yacon provide insights into Asteraceae paleo-polyploidization history and plant inulin production.</title>
        <authorList>
            <person name="Fan W."/>
            <person name="Wang S."/>
            <person name="Wang H."/>
            <person name="Wang A."/>
            <person name="Jiang F."/>
            <person name="Liu H."/>
            <person name="Zhao H."/>
            <person name="Xu D."/>
            <person name="Zhang Y."/>
        </authorList>
    </citation>
    <scope>NUCLEOTIDE SEQUENCE [LARGE SCALE GENOMIC DNA]</scope>
    <source>
        <strain evidence="2">cv. Niubang</strain>
    </source>
</reference>
<sequence>MTMELATTETEIEAKAALQQSSLQSSLQQEQISDFHITEDEEDISYYEVLLFKKDGGDGSKRVPFS</sequence>
<name>A0ACB8YI89_ARCLA</name>
<comment type="caution">
    <text evidence="1">The sequence shown here is derived from an EMBL/GenBank/DDBJ whole genome shotgun (WGS) entry which is preliminary data.</text>
</comment>
<dbReference type="Proteomes" id="UP001055879">
    <property type="component" value="Linkage Group LG12"/>
</dbReference>
<organism evidence="1 2">
    <name type="scientific">Arctium lappa</name>
    <name type="common">Greater burdock</name>
    <name type="synonym">Lappa major</name>
    <dbReference type="NCBI Taxonomy" id="4217"/>
    <lineage>
        <taxon>Eukaryota</taxon>
        <taxon>Viridiplantae</taxon>
        <taxon>Streptophyta</taxon>
        <taxon>Embryophyta</taxon>
        <taxon>Tracheophyta</taxon>
        <taxon>Spermatophyta</taxon>
        <taxon>Magnoliopsida</taxon>
        <taxon>eudicotyledons</taxon>
        <taxon>Gunneridae</taxon>
        <taxon>Pentapetalae</taxon>
        <taxon>asterids</taxon>
        <taxon>campanulids</taxon>
        <taxon>Asterales</taxon>
        <taxon>Asteraceae</taxon>
        <taxon>Carduoideae</taxon>
        <taxon>Cardueae</taxon>
        <taxon>Arctiinae</taxon>
        <taxon>Arctium</taxon>
    </lineage>
</organism>
<evidence type="ECO:0000313" key="1">
    <source>
        <dbReference type="EMBL" id="KAI3685176.1"/>
    </source>
</evidence>
<dbReference type="EMBL" id="CM042058">
    <property type="protein sequence ID" value="KAI3685176.1"/>
    <property type="molecule type" value="Genomic_DNA"/>
</dbReference>
<evidence type="ECO:0000313" key="2">
    <source>
        <dbReference type="Proteomes" id="UP001055879"/>
    </source>
</evidence>
<proteinExistence type="predicted"/>
<gene>
    <name evidence="1" type="ORF">L6452_34412</name>
</gene>